<sequence length="377" mass="40496">MLETLSSAGEVAFFYVVPALVVLTVVVFIHELGHFLVARWCGVEISTFSIGFGRELFGFDDRHGTRWRVSAIPLGGYVKFVGDENGASFPDPEVLAATTPEERAGLFHFKPVWQRAAVVFAGPFANFILAVVLFAAVFGTIGKPVTTPLVEIVNPGSAAEEAGFKPGDTIVAIDGSRVETFTDVQRVVALASGETLHFTVERDGREIALTATPQRQEIPDGLGGTQRIGVLGVSRAADVKLERFGPIGAIGEGMRETYVVVERTLTYVGRIFRGRENADQLSGPLRVAQVSGVVAESGGIPGLVHLAAILSVSIGLLNLFPVPMLDGGHLVFYLIEAIRGRPLGPRAQEMGFRIGFALVIMLFVFVTFNDIVRMTGI</sequence>
<name>A0A1G5NJL2_AFIMA</name>
<feature type="transmembrane region" description="Helical" evidence="11">
    <location>
        <begin position="350"/>
        <end position="372"/>
    </location>
</feature>
<keyword evidence="10 11" id="KW-0472">Membrane</keyword>
<evidence type="ECO:0000256" key="5">
    <source>
        <dbReference type="ARBA" id="ARBA00022692"/>
    </source>
</evidence>
<dbReference type="Pfam" id="PF02163">
    <property type="entry name" value="Peptidase_M50"/>
    <property type="match status" value="1"/>
</dbReference>
<dbReference type="EMBL" id="FMVW01000004">
    <property type="protein sequence ID" value="SCZ37605.1"/>
    <property type="molecule type" value="Genomic_DNA"/>
</dbReference>
<accession>A0A1G5NJL2</accession>
<organism evidence="13 14">
    <name type="scientific">Afifella marina DSM 2698</name>
    <dbReference type="NCBI Taxonomy" id="1120955"/>
    <lineage>
        <taxon>Bacteria</taxon>
        <taxon>Pseudomonadati</taxon>
        <taxon>Pseudomonadota</taxon>
        <taxon>Alphaproteobacteria</taxon>
        <taxon>Hyphomicrobiales</taxon>
        <taxon>Afifellaceae</taxon>
        <taxon>Afifella</taxon>
    </lineage>
</organism>
<keyword evidence="9 11" id="KW-0482">Metalloprotease</keyword>
<evidence type="ECO:0000256" key="2">
    <source>
        <dbReference type="ARBA" id="ARBA00004141"/>
    </source>
</evidence>
<keyword evidence="14" id="KW-1185">Reference proteome</keyword>
<dbReference type="AlphaFoldDB" id="A0A1G5NJL2"/>
<dbReference type="GO" id="GO:0004222">
    <property type="term" value="F:metalloendopeptidase activity"/>
    <property type="evidence" value="ECO:0007669"/>
    <property type="project" value="InterPro"/>
</dbReference>
<dbReference type="Pfam" id="PF17820">
    <property type="entry name" value="PDZ_6"/>
    <property type="match status" value="1"/>
</dbReference>
<evidence type="ECO:0000256" key="10">
    <source>
        <dbReference type="ARBA" id="ARBA00023136"/>
    </source>
</evidence>
<dbReference type="InterPro" id="IPR041489">
    <property type="entry name" value="PDZ_6"/>
</dbReference>
<evidence type="ECO:0000256" key="3">
    <source>
        <dbReference type="ARBA" id="ARBA00007931"/>
    </source>
</evidence>
<comment type="similarity">
    <text evidence="3 11">Belongs to the peptidase M50B family.</text>
</comment>
<evidence type="ECO:0000256" key="7">
    <source>
        <dbReference type="ARBA" id="ARBA00022833"/>
    </source>
</evidence>
<comment type="subcellular location">
    <subcellularLocation>
        <location evidence="2">Membrane</location>
        <topology evidence="2">Multi-pass membrane protein</topology>
    </subcellularLocation>
</comment>
<keyword evidence="6 11" id="KW-0378">Hydrolase</keyword>
<protein>
    <recommendedName>
        <fullName evidence="11">Zinc metalloprotease</fullName>
        <ecNumber evidence="11">3.4.24.-</ecNumber>
    </recommendedName>
</protein>
<proteinExistence type="inferred from homology"/>
<keyword evidence="8 11" id="KW-1133">Transmembrane helix</keyword>
<keyword evidence="5 11" id="KW-0812">Transmembrane</keyword>
<gene>
    <name evidence="13" type="ORF">SAMN03080610_02215</name>
</gene>
<dbReference type="SUPFAM" id="SSF50156">
    <property type="entry name" value="PDZ domain-like"/>
    <property type="match status" value="1"/>
</dbReference>
<reference evidence="13 14" key="1">
    <citation type="submission" date="2016-10" db="EMBL/GenBank/DDBJ databases">
        <authorList>
            <person name="de Groot N.N."/>
        </authorList>
    </citation>
    <scope>NUCLEOTIDE SEQUENCE [LARGE SCALE GENOMIC DNA]</scope>
    <source>
        <strain evidence="13 14">DSM 2698</strain>
    </source>
</reference>
<dbReference type="OrthoDB" id="9782003at2"/>
<feature type="transmembrane region" description="Helical" evidence="11">
    <location>
        <begin position="116"/>
        <end position="138"/>
    </location>
</feature>
<dbReference type="InterPro" id="IPR004387">
    <property type="entry name" value="Pept_M50_Zn"/>
</dbReference>
<keyword evidence="7 11" id="KW-0862">Zinc</keyword>
<dbReference type="RefSeq" id="WP_092812569.1">
    <property type="nucleotide sequence ID" value="NZ_FMVW01000004.1"/>
</dbReference>
<feature type="domain" description="PDZ" evidence="12">
    <location>
        <begin position="130"/>
        <end position="190"/>
    </location>
</feature>
<evidence type="ECO:0000256" key="6">
    <source>
        <dbReference type="ARBA" id="ARBA00022801"/>
    </source>
</evidence>
<dbReference type="InterPro" id="IPR001478">
    <property type="entry name" value="PDZ"/>
</dbReference>
<evidence type="ECO:0000313" key="13">
    <source>
        <dbReference type="EMBL" id="SCZ37605.1"/>
    </source>
</evidence>
<evidence type="ECO:0000256" key="11">
    <source>
        <dbReference type="RuleBase" id="RU362031"/>
    </source>
</evidence>
<dbReference type="InterPro" id="IPR008915">
    <property type="entry name" value="Peptidase_M50"/>
</dbReference>
<dbReference type="CDD" id="cd06163">
    <property type="entry name" value="S2P-M50_PDZ_RseP-like"/>
    <property type="match status" value="1"/>
</dbReference>
<evidence type="ECO:0000256" key="1">
    <source>
        <dbReference type="ARBA" id="ARBA00001947"/>
    </source>
</evidence>
<comment type="cofactor">
    <cofactor evidence="1 11">
        <name>Zn(2+)</name>
        <dbReference type="ChEBI" id="CHEBI:29105"/>
    </cofactor>
</comment>
<dbReference type="GO" id="GO:0006508">
    <property type="term" value="P:proteolysis"/>
    <property type="evidence" value="ECO:0007669"/>
    <property type="project" value="UniProtKB-KW"/>
</dbReference>
<evidence type="ECO:0000256" key="4">
    <source>
        <dbReference type="ARBA" id="ARBA00022670"/>
    </source>
</evidence>
<dbReference type="GO" id="GO:0016020">
    <property type="term" value="C:membrane"/>
    <property type="evidence" value="ECO:0007669"/>
    <property type="project" value="UniProtKB-SubCell"/>
</dbReference>
<feature type="transmembrane region" description="Helical" evidence="11">
    <location>
        <begin position="303"/>
        <end position="322"/>
    </location>
</feature>
<dbReference type="NCBIfam" id="TIGR00054">
    <property type="entry name" value="RIP metalloprotease RseP"/>
    <property type="match status" value="1"/>
</dbReference>
<evidence type="ECO:0000313" key="14">
    <source>
        <dbReference type="Proteomes" id="UP000199347"/>
    </source>
</evidence>
<keyword evidence="11" id="KW-0479">Metal-binding</keyword>
<dbReference type="InterPro" id="IPR036034">
    <property type="entry name" value="PDZ_sf"/>
</dbReference>
<dbReference type="STRING" id="1120955.SAMN03080610_02215"/>
<dbReference type="Proteomes" id="UP000199347">
    <property type="component" value="Unassembled WGS sequence"/>
</dbReference>
<evidence type="ECO:0000256" key="9">
    <source>
        <dbReference type="ARBA" id="ARBA00023049"/>
    </source>
</evidence>
<keyword evidence="4 13" id="KW-0645">Protease</keyword>
<dbReference type="SMART" id="SM00228">
    <property type="entry name" value="PDZ"/>
    <property type="match status" value="1"/>
</dbReference>
<dbReference type="PANTHER" id="PTHR42837">
    <property type="entry name" value="REGULATOR OF SIGMA-E PROTEASE RSEP"/>
    <property type="match status" value="1"/>
</dbReference>
<dbReference type="Gene3D" id="2.30.42.10">
    <property type="match status" value="1"/>
</dbReference>
<dbReference type="GO" id="GO:0046872">
    <property type="term" value="F:metal ion binding"/>
    <property type="evidence" value="ECO:0007669"/>
    <property type="project" value="UniProtKB-KW"/>
</dbReference>
<dbReference type="PROSITE" id="PS50106">
    <property type="entry name" value="PDZ"/>
    <property type="match status" value="1"/>
</dbReference>
<feature type="transmembrane region" description="Helical" evidence="11">
    <location>
        <begin position="12"/>
        <end position="30"/>
    </location>
</feature>
<dbReference type="PANTHER" id="PTHR42837:SF2">
    <property type="entry name" value="MEMBRANE METALLOPROTEASE ARASP2, CHLOROPLASTIC-RELATED"/>
    <property type="match status" value="1"/>
</dbReference>
<evidence type="ECO:0000256" key="8">
    <source>
        <dbReference type="ARBA" id="ARBA00022989"/>
    </source>
</evidence>
<dbReference type="EC" id="3.4.24.-" evidence="11"/>
<dbReference type="CDD" id="cd23081">
    <property type="entry name" value="cpPDZ_EcRseP-like"/>
    <property type="match status" value="1"/>
</dbReference>
<evidence type="ECO:0000259" key="12">
    <source>
        <dbReference type="PROSITE" id="PS50106"/>
    </source>
</evidence>